<dbReference type="EMBL" id="GG684197">
    <property type="protein sequence ID" value="EER01299.1"/>
    <property type="molecule type" value="Genomic_DNA"/>
</dbReference>
<evidence type="ECO:0000313" key="5">
    <source>
        <dbReference type="EMBL" id="EER01299.1"/>
    </source>
</evidence>
<dbReference type="InterPro" id="IPR006709">
    <property type="entry name" value="SSU_processome_Utp14"/>
</dbReference>
<feature type="compositionally biased region" description="Acidic residues" evidence="4">
    <location>
        <begin position="65"/>
        <end position="83"/>
    </location>
</feature>
<protein>
    <submittedName>
        <fullName evidence="5">U3 small nucleolar RNA-associated protein, putative</fullName>
    </submittedName>
</protein>
<evidence type="ECO:0000256" key="4">
    <source>
        <dbReference type="SAM" id="MobiDB-lite"/>
    </source>
</evidence>
<feature type="region of interest" description="Disordered" evidence="4">
    <location>
        <begin position="129"/>
        <end position="157"/>
    </location>
</feature>
<dbReference type="Proteomes" id="UP000007800">
    <property type="component" value="Unassembled WGS sequence"/>
</dbReference>
<proteinExistence type="predicted"/>
<dbReference type="GO" id="GO:0006364">
    <property type="term" value="P:rRNA processing"/>
    <property type="evidence" value="ECO:0007669"/>
    <property type="project" value="InterPro"/>
</dbReference>
<organism evidence="6">
    <name type="scientific">Perkinsus marinus (strain ATCC 50983 / TXsc)</name>
    <dbReference type="NCBI Taxonomy" id="423536"/>
    <lineage>
        <taxon>Eukaryota</taxon>
        <taxon>Sar</taxon>
        <taxon>Alveolata</taxon>
        <taxon>Perkinsozoa</taxon>
        <taxon>Perkinsea</taxon>
        <taxon>Perkinsida</taxon>
        <taxon>Perkinsidae</taxon>
        <taxon>Perkinsus</taxon>
    </lineage>
</organism>
<feature type="compositionally biased region" description="Basic residues" evidence="4">
    <location>
        <begin position="44"/>
        <end position="54"/>
    </location>
</feature>
<accession>C5LPP5</accession>
<dbReference type="AlphaFoldDB" id="C5LPP5"/>
<gene>
    <name evidence="5" type="ORF">Pmar_PMAR024608</name>
</gene>
<keyword evidence="3" id="KW-0539">Nucleus</keyword>
<evidence type="ECO:0000256" key="2">
    <source>
        <dbReference type="ARBA" id="ARBA00022553"/>
    </source>
</evidence>
<dbReference type="InParanoid" id="C5LPP5"/>
<feature type="non-terminal residue" evidence="5">
    <location>
        <position position="1"/>
    </location>
</feature>
<dbReference type="PANTHER" id="PTHR14150">
    <property type="entry name" value="U3 SMALL NUCLEOLAR RNA-ASSOCIATED PROTEIN 14"/>
    <property type="match status" value="1"/>
</dbReference>
<dbReference type="PANTHER" id="PTHR14150:SF12">
    <property type="entry name" value="U3 SMALL NUCLEOLAR RNA-ASSOCIATED PROTEIN 14 HOMOLOG A"/>
    <property type="match status" value="1"/>
</dbReference>
<name>C5LPP5_PERM5</name>
<sequence>PSTVPFIPAGESERLVAEAEDLLEGATVGGHAVQLEVPAAVTSPKKKKATRKMAHKEAVEAAAAVEEEESASSESEGEGEETQQDLVRTAFGIKGGAESSYAREWVEELEAKDEAERLAEEEALGVKELPGWGSGWTGAGVVEREKKEEKKSAVGKKRRRRFTDVMVNEESVSKKAAKKYQLSQVPRSIGGKAVAYEREMSRPLGPEWHSAQAHERLIQPRVITRVGEVIAPLQRYKKSLDAASKKNILEAYSERKANAPSHHRTKARM</sequence>
<evidence type="ECO:0000256" key="1">
    <source>
        <dbReference type="ARBA" id="ARBA00004604"/>
    </source>
</evidence>
<reference evidence="5 6" key="1">
    <citation type="submission" date="2008-07" db="EMBL/GenBank/DDBJ databases">
        <authorList>
            <person name="El-Sayed N."/>
            <person name="Caler E."/>
            <person name="Inman J."/>
            <person name="Amedeo P."/>
            <person name="Hass B."/>
            <person name="Wortman J."/>
        </authorList>
    </citation>
    <scope>NUCLEOTIDE SEQUENCE [LARGE SCALE GENOMIC DNA]</scope>
    <source>
        <strain evidence="6">ATCC 50983 / TXsc</strain>
    </source>
</reference>
<evidence type="ECO:0000313" key="6">
    <source>
        <dbReference type="Proteomes" id="UP000007800"/>
    </source>
</evidence>
<feature type="region of interest" description="Disordered" evidence="4">
    <location>
        <begin position="42"/>
        <end position="88"/>
    </location>
</feature>
<keyword evidence="2" id="KW-0597">Phosphoprotein</keyword>
<dbReference type="GeneID" id="9058705"/>
<feature type="compositionally biased region" description="Basic and acidic residues" evidence="4">
    <location>
        <begin position="142"/>
        <end position="152"/>
    </location>
</feature>
<dbReference type="RefSeq" id="XP_002768581.1">
    <property type="nucleotide sequence ID" value="XM_002768535.1"/>
</dbReference>
<dbReference type="Pfam" id="PF04615">
    <property type="entry name" value="Utp14"/>
    <property type="match status" value="1"/>
</dbReference>
<comment type="subcellular location">
    <subcellularLocation>
        <location evidence="1">Nucleus</location>
        <location evidence="1">Nucleolus</location>
    </subcellularLocation>
</comment>
<dbReference type="OrthoDB" id="277439at2759"/>
<keyword evidence="6" id="KW-1185">Reference proteome</keyword>
<evidence type="ECO:0000256" key="3">
    <source>
        <dbReference type="ARBA" id="ARBA00023242"/>
    </source>
</evidence>
<dbReference type="GO" id="GO:0032040">
    <property type="term" value="C:small-subunit processome"/>
    <property type="evidence" value="ECO:0007669"/>
    <property type="project" value="InterPro"/>
</dbReference>